<dbReference type="Proteomes" id="UP000611723">
    <property type="component" value="Unassembled WGS sequence"/>
</dbReference>
<dbReference type="Pfam" id="PF12833">
    <property type="entry name" value="HTH_18"/>
    <property type="match status" value="1"/>
</dbReference>
<feature type="transmembrane region" description="Helical" evidence="4">
    <location>
        <begin position="136"/>
        <end position="161"/>
    </location>
</feature>
<feature type="transmembrane region" description="Helical" evidence="4">
    <location>
        <begin position="181"/>
        <end position="202"/>
    </location>
</feature>
<comment type="caution">
    <text evidence="6">The sequence shown here is derived from an EMBL/GenBank/DDBJ whole genome shotgun (WGS) entry which is preliminary data.</text>
</comment>
<dbReference type="Gene3D" id="1.10.10.60">
    <property type="entry name" value="Homeodomain-like"/>
    <property type="match status" value="2"/>
</dbReference>
<evidence type="ECO:0000313" key="6">
    <source>
        <dbReference type="EMBL" id="MBK6266193.1"/>
    </source>
</evidence>
<keyword evidence="2" id="KW-0238">DNA-binding</keyword>
<dbReference type="EMBL" id="JAEQBW010000006">
    <property type="protein sequence ID" value="MBK6266193.1"/>
    <property type="molecule type" value="Genomic_DNA"/>
</dbReference>
<dbReference type="InterPro" id="IPR009057">
    <property type="entry name" value="Homeodomain-like_sf"/>
</dbReference>
<evidence type="ECO:0000256" key="3">
    <source>
        <dbReference type="ARBA" id="ARBA00023163"/>
    </source>
</evidence>
<keyword evidence="7" id="KW-1185">Reference proteome</keyword>
<feature type="transmembrane region" description="Helical" evidence="4">
    <location>
        <begin position="6"/>
        <end position="27"/>
    </location>
</feature>
<dbReference type="AlphaFoldDB" id="A0A934WZP9"/>
<keyword evidence="4" id="KW-0472">Membrane</keyword>
<dbReference type="PANTHER" id="PTHR43280">
    <property type="entry name" value="ARAC-FAMILY TRANSCRIPTIONAL REGULATOR"/>
    <property type="match status" value="1"/>
</dbReference>
<keyword evidence="3" id="KW-0804">Transcription</keyword>
<gene>
    <name evidence="6" type="ORF">JKA74_14200</name>
</gene>
<feature type="domain" description="HTH araC/xylS-type" evidence="5">
    <location>
        <begin position="263"/>
        <end position="371"/>
    </location>
</feature>
<dbReference type="InterPro" id="IPR018060">
    <property type="entry name" value="HTH_AraC"/>
</dbReference>
<evidence type="ECO:0000256" key="2">
    <source>
        <dbReference type="ARBA" id="ARBA00023125"/>
    </source>
</evidence>
<dbReference type="PROSITE" id="PS01124">
    <property type="entry name" value="HTH_ARAC_FAMILY_2"/>
    <property type="match status" value="1"/>
</dbReference>
<feature type="transmembrane region" description="Helical" evidence="4">
    <location>
        <begin position="34"/>
        <end position="56"/>
    </location>
</feature>
<dbReference type="GO" id="GO:0003700">
    <property type="term" value="F:DNA-binding transcription factor activity"/>
    <property type="evidence" value="ECO:0007669"/>
    <property type="project" value="InterPro"/>
</dbReference>
<proteinExistence type="predicted"/>
<evidence type="ECO:0000313" key="7">
    <source>
        <dbReference type="Proteomes" id="UP000611723"/>
    </source>
</evidence>
<keyword evidence="1" id="KW-0805">Transcription regulation</keyword>
<dbReference type="RefSeq" id="WP_201431871.1">
    <property type="nucleotide sequence ID" value="NZ_JAEQBW010000006.1"/>
</dbReference>
<organism evidence="6 7">
    <name type="scientific">Marivirga aurantiaca</name>
    <dbReference type="NCBI Taxonomy" id="2802615"/>
    <lineage>
        <taxon>Bacteria</taxon>
        <taxon>Pseudomonadati</taxon>
        <taxon>Bacteroidota</taxon>
        <taxon>Cytophagia</taxon>
        <taxon>Cytophagales</taxon>
        <taxon>Marivirgaceae</taxon>
        <taxon>Marivirga</taxon>
    </lineage>
</organism>
<keyword evidence="4" id="KW-1133">Transmembrane helix</keyword>
<evidence type="ECO:0000256" key="1">
    <source>
        <dbReference type="ARBA" id="ARBA00023015"/>
    </source>
</evidence>
<name>A0A934WZP9_9BACT</name>
<reference evidence="6" key="1">
    <citation type="submission" date="2021-01" db="EMBL/GenBank/DDBJ databases">
        <title>Marivirga aurantiaca sp. nov., isolated from intertidal surface sediments.</title>
        <authorList>
            <person name="Zhang M."/>
        </authorList>
    </citation>
    <scope>NUCLEOTIDE SEQUENCE</scope>
    <source>
        <strain evidence="6">S37H4</strain>
    </source>
</reference>
<dbReference type="PANTHER" id="PTHR43280:SF29">
    <property type="entry name" value="ARAC-FAMILY TRANSCRIPTIONAL REGULATOR"/>
    <property type="match status" value="1"/>
</dbReference>
<dbReference type="SMART" id="SM00342">
    <property type="entry name" value="HTH_ARAC"/>
    <property type="match status" value="1"/>
</dbReference>
<evidence type="ECO:0000259" key="5">
    <source>
        <dbReference type="PROSITE" id="PS01124"/>
    </source>
</evidence>
<protein>
    <submittedName>
        <fullName evidence="6">AraC family transcriptional regulator</fullName>
    </submittedName>
</protein>
<accession>A0A934WZP9</accession>
<keyword evidence="4" id="KW-0812">Transmembrane</keyword>
<dbReference type="SUPFAM" id="SSF46689">
    <property type="entry name" value="Homeodomain-like"/>
    <property type="match status" value="1"/>
</dbReference>
<feature type="transmembrane region" description="Helical" evidence="4">
    <location>
        <begin position="214"/>
        <end position="232"/>
    </location>
</feature>
<evidence type="ECO:0000256" key="4">
    <source>
        <dbReference type="SAM" id="Phobius"/>
    </source>
</evidence>
<sequence>MIQGRVAITIITILSLQAIILSILLFFKNRNKQASALLGLVIFFFGLTAANIAIYFGLSVGGYSELIPYIRLELLYGIGPALYLYTKSITNPEYKIEKTSYLHFLPVLLEFFYYRTSFYREGAIELFESPQNFEHIFFMCQQWIGVISGSMYMLFSVKLLLDYKRWLHNNFSSLQHKSLQWLHAPVITFVSFWCIWFSVRIIDLLIYSGDYAHIYFYPMFILLSILTIWVGFQGYVRSQTGTSGFINNDNLNTYEKNPDINYAGIIHSIKESMEKEKLYLEQDLHLKSLSKRLDIQAKHISKAINQELKMNFHEFVNRYRVEEFIRRISNKTASGLTLLGHAYESGFASKSTFNHIFKKYTKKTPKEYYLLVQKENNNLSEDAISDE</sequence>
<dbReference type="GO" id="GO:0043565">
    <property type="term" value="F:sequence-specific DNA binding"/>
    <property type="evidence" value="ECO:0007669"/>
    <property type="project" value="InterPro"/>
</dbReference>